<dbReference type="SUPFAM" id="SSF101852">
    <property type="entry name" value="Bacterial fluorinating enzyme, C-terminal domain"/>
    <property type="match status" value="1"/>
</dbReference>
<feature type="domain" description="S-adenosyl-l-methionine hydroxide adenosyltransferase C-terminal" evidence="1">
    <location>
        <begin position="167"/>
        <end position="246"/>
    </location>
</feature>
<evidence type="ECO:0000259" key="1">
    <source>
        <dbReference type="Pfam" id="PF20257"/>
    </source>
</evidence>
<dbReference type="InterPro" id="IPR023227">
    <property type="entry name" value="SAM_OH_AdoTrfase_C_sf"/>
</dbReference>
<accession>A0A8J8PZG4</accession>
<dbReference type="InterPro" id="IPR046470">
    <property type="entry name" value="SAM_HAT_C"/>
</dbReference>
<proteinExistence type="predicted"/>
<dbReference type="Proteomes" id="UP000766904">
    <property type="component" value="Unassembled WGS sequence"/>
</dbReference>
<protein>
    <recommendedName>
        <fullName evidence="1">S-adenosyl-l-methionine hydroxide adenosyltransferase C-terminal domain-containing protein</fullName>
    </recommendedName>
</protein>
<evidence type="ECO:0000313" key="3">
    <source>
        <dbReference type="Proteomes" id="UP000766904"/>
    </source>
</evidence>
<dbReference type="OrthoDB" id="350369at2157"/>
<evidence type="ECO:0000313" key="2">
    <source>
        <dbReference type="EMBL" id="TYL35959.1"/>
    </source>
</evidence>
<organism evidence="2 3">
    <name type="scientific">Natronococcus pandeyae</name>
    <dbReference type="NCBI Taxonomy" id="2055836"/>
    <lineage>
        <taxon>Archaea</taxon>
        <taxon>Methanobacteriati</taxon>
        <taxon>Methanobacteriota</taxon>
        <taxon>Stenosarchaea group</taxon>
        <taxon>Halobacteria</taxon>
        <taxon>Halobacteriales</taxon>
        <taxon>Natrialbaceae</taxon>
        <taxon>Natronococcus</taxon>
    </lineage>
</organism>
<comment type="caution">
    <text evidence="2">The sequence shown here is derived from an EMBL/GenBank/DDBJ whole genome shotgun (WGS) entry which is preliminary data.</text>
</comment>
<keyword evidence="3" id="KW-1185">Reference proteome</keyword>
<dbReference type="Pfam" id="PF20257">
    <property type="entry name" value="SAM_HAT_C"/>
    <property type="match status" value="1"/>
</dbReference>
<dbReference type="AlphaFoldDB" id="A0A8J8PZG4"/>
<dbReference type="EMBL" id="PHNJ01000026">
    <property type="protein sequence ID" value="TYL35959.1"/>
    <property type="molecule type" value="Genomic_DNA"/>
</dbReference>
<name>A0A8J8PZG4_9EURY</name>
<sequence length="262" mass="28525">MSPFIHLVADYGKSDPAFSEVVHRLLAEDPDIHVQTTAVPPLSTVATGFWIEQLGLHNPAFEDLFIYSNTAPRTEDAGPQRADEGGQLCYLTLETGVPVVAVDTGYNLSFVRDRIHEFREIETPSTGTQFRSRDHFPKRVAELANGDTDALGASRSIDEIPLKPESTVCHVDGYGNIKTSIRASEFDLDTDDITVELNTITTEVPVRDTVSEVEEGTVGMVPGSAGGDDSYMELFLRGGSAAAEFDQPQPGDNITIVERNDP</sequence>
<gene>
    <name evidence="2" type="ORF">CV102_25120</name>
</gene>
<dbReference type="Gene3D" id="2.40.30.90">
    <property type="entry name" value="Bacterial fluorinating enzyme like"/>
    <property type="match status" value="1"/>
</dbReference>
<dbReference type="RefSeq" id="WP_148860707.1">
    <property type="nucleotide sequence ID" value="NZ_PHNJ01000026.1"/>
</dbReference>
<reference evidence="2" key="1">
    <citation type="submission" date="2017-11" db="EMBL/GenBank/DDBJ databases">
        <authorList>
            <person name="Kajale S.C."/>
            <person name="Sharma A."/>
        </authorList>
    </citation>
    <scope>NUCLEOTIDE SEQUENCE</scope>
    <source>
        <strain evidence="2">LS1_42</strain>
    </source>
</reference>